<evidence type="ECO:0000256" key="2">
    <source>
        <dbReference type="SAM" id="MobiDB-lite"/>
    </source>
</evidence>
<name>A0ABV2Z5V8_9ACTN</name>
<evidence type="ECO:0000259" key="3">
    <source>
        <dbReference type="PROSITE" id="PS50937"/>
    </source>
</evidence>
<dbReference type="Pfam" id="PF13411">
    <property type="entry name" value="MerR_1"/>
    <property type="match status" value="1"/>
</dbReference>
<dbReference type="SMART" id="SM00422">
    <property type="entry name" value="HTH_MERR"/>
    <property type="match status" value="1"/>
</dbReference>
<evidence type="ECO:0000256" key="1">
    <source>
        <dbReference type="ARBA" id="ARBA00023125"/>
    </source>
</evidence>
<dbReference type="CDD" id="cd04778">
    <property type="entry name" value="HTH_MerR-like_sg2"/>
    <property type="match status" value="1"/>
</dbReference>
<dbReference type="InterPro" id="IPR000551">
    <property type="entry name" value="MerR-type_HTH_dom"/>
</dbReference>
<feature type="domain" description="HTH merR-type" evidence="3">
    <location>
        <begin position="8"/>
        <end position="76"/>
    </location>
</feature>
<dbReference type="Proteomes" id="UP001550853">
    <property type="component" value="Unassembled WGS sequence"/>
</dbReference>
<dbReference type="InterPro" id="IPR047057">
    <property type="entry name" value="MerR_fam"/>
</dbReference>
<feature type="region of interest" description="Disordered" evidence="2">
    <location>
        <begin position="368"/>
        <end position="403"/>
    </location>
</feature>
<gene>
    <name evidence="4" type="ORF">AB0E61_24180</name>
</gene>
<keyword evidence="5" id="KW-1185">Reference proteome</keyword>
<keyword evidence="1" id="KW-0238">DNA-binding</keyword>
<dbReference type="SUPFAM" id="SSF46955">
    <property type="entry name" value="Putative DNA-binding domain"/>
    <property type="match status" value="1"/>
</dbReference>
<evidence type="ECO:0000313" key="4">
    <source>
        <dbReference type="EMBL" id="MEU3713179.1"/>
    </source>
</evidence>
<proteinExistence type="predicted"/>
<protein>
    <submittedName>
        <fullName evidence="4">MerR family transcriptional regulator</fullName>
    </submittedName>
</protein>
<organism evidence="4 5">
    <name type="scientific">Streptomyces catenulae</name>
    <dbReference type="NCBI Taxonomy" id="66875"/>
    <lineage>
        <taxon>Bacteria</taxon>
        <taxon>Bacillati</taxon>
        <taxon>Actinomycetota</taxon>
        <taxon>Actinomycetes</taxon>
        <taxon>Kitasatosporales</taxon>
        <taxon>Streptomycetaceae</taxon>
        <taxon>Streptomyces</taxon>
    </lineage>
</organism>
<dbReference type="PANTHER" id="PTHR30204:SF93">
    <property type="entry name" value="HTH MERR-TYPE DOMAIN-CONTAINING PROTEIN"/>
    <property type="match status" value="1"/>
</dbReference>
<dbReference type="EMBL" id="JBEZVI010000022">
    <property type="protein sequence ID" value="MEU3713179.1"/>
    <property type="molecule type" value="Genomic_DNA"/>
</dbReference>
<dbReference type="PANTHER" id="PTHR30204">
    <property type="entry name" value="REDOX-CYCLING DRUG-SENSING TRANSCRIPTIONAL ACTIVATOR SOXR"/>
    <property type="match status" value="1"/>
</dbReference>
<reference evidence="4 5" key="1">
    <citation type="submission" date="2024-06" db="EMBL/GenBank/DDBJ databases">
        <title>The Natural Products Discovery Center: Release of the First 8490 Sequenced Strains for Exploring Actinobacteria Biosynthetic Diversity.</title>
        <authorList>
            <person name="Kalkreuter E."/>
            <person name="Kautsar S.A."/>
            <person name="Yang D."/>
            <person name="Bader C.D."/>
            <person name="Teijaro C.N."/>
            <person name="Fluegel L."/>
            <person name="Davis C.M."/>
            <person name="Simpson J.R."/>
            <person name="Lauterbach L."/>
            <person name="Steele A.D."/>
            <person name="Gui C."/>
            <person name="Meng S."/>
            <person name="Li G."/>
            <person name="Viehrig K."/>
            <person name="Ye F."/>
            <person name="Su P."/>
            <person name="Kiefer A.F."/>
            <person name="Nichols A."/>
            <person name="Cepeda A.J."/>
            <person name="Yan W."/>
            <person name="Fan B."/>
            <person name="Jiang Y."/>
            <person name="Adhikari A."/>
            <person name="Zheng C.-J."/>
            <person name="Schuster L."/>
            <person name="Cowan T.M."/>
            <person name="Smanski M.J."/>
            <person name="Chevrette M.G."/>
            <person name="De Carvalho L.P.S."/>
            <person name="Shen B."/>
        </authorList>
    </citation>
    <scope>NUCLEOTIDE SEQUENCE [LARGE SCALE GENOMIC DNA]</scope>
    <source>
        <strain evidence="4 5">NPDC033039</strain>
    </source>
</reference>
<dbReference type="PRINTS" id="PR00040">
    <property type="entry name" value="HTHMERR"/>
</dbReference>
<feature type="region of interest" description="Disordered" evidence="2">
    <location>
        <begin position="251"/>
        <end position="321"/>
    </location>
</feature>
<evidence type="ECO:0000313" key="5">
    <source>
        <dbReference type="Proteomes" id="UP001550853"/>
    </source>
</evidence>
<feature type="compositionally biased region" description="Low complexity" evidence="2">
    <location>
        <begin position="251"/>
        <end position="267"/>
    </location>
</feature>
<dbReference type="RefSeq" id="WP_078654351.1">
    <property type="nucleotide sequence ID" value="NZ_JBEZVI010000022.1"/>
</dbReference>
<dbReference type="Gene3D" id="1.10.1660.10">
    <property type="match status" value="1"/>
</dbReference>
<sequence>MTDQPQPEYRIEDLARLSGATVRTIRAYQDRGLLPRPERRGRANVYGDAHLTRLRQITDLLERGYTLASIKELLEAWDAGRDLGGVLGLAAEVDGPWSEEQSSLVTAEQLHDAFGGAADGSGLDGAALAEAVELGILEPVPDRAEVYAVPSPQELAVAAELHSAGVPLTAVATHLRELRAQVEHIASRFLDFTTEHVFQPFLDRPPTEAAAAEAAALVRRLRPLARQTIDAELARAMRTLATRHLREHLAGALPPGDAPEAPGAGAFDEGRTDIFGGHAPGSGAGARGPFAAEPRRCGGVPRPAREGGGVPPAGTGPAPVPRAEADRAAVVLPADAVAAVRELVGPENTAAFIAAAARREVQARALDALVPPLPHGTGPGGAAPVPGPDGTGSSGEPRGATGG</sequence>
<dbReference type="InterPro" id="IPR009061">
    <property type="entry name" value="DNA-bd_dom_put_sf"/>
</dbReference>
<comment type="caution">
    <text evidence="4">The sequence shown here is derived from an EMBL/GenBank/DDBJ whole genome shotgun (WGS) entry which is preliminary data.</text>
</comment>
<dbReference type="PROSITE" id="PS50937">
    <property type="entry name" value="HTH_MERR_2"/>
    <property type="match status" value="1"/>
</dbReference>
<accession>A0ABV2Z5V8</accession>